<keyword evidence="8" id="KW-0677">Repeat</keyword>
<evidence type="ECO:0000256" key="4">
    <source>
        <dbReference type="ARBA" id="ARBA00012839"/>
    </source>
</evidence>
<feature type="transmembrane region" description="Helical" evidence="14">
    <location>
        <begin position="887"/>
        <end position="904"/>
    </location>
</feature>
<dbReference type="Pfam" id="PF02815">
    <property type="entry name" value="MIR"/>
    <property type="match status" value="1"/>
</dbReference>
<feature type="transmembrane region" description="Helical" evidence="14">
    <location>
        <begin position="116"/>
        <end position="138"/>
    </location>
</feature>
<dbReference type="GO" id="GO:0005789">
    <property type="term" value="C:endoplasmic reticulum membrane"/>
    <property type="evidence" value="ECO:0007669"/>
    <property type="project" value="UniProtKB-SubCell"/>
</dbReference>
<feature type="domain" description="MIR" evidence="15">
    <location>
        <begin position="309"/>
        <end position="363"/>
    </location>
</feature>
<sequence length="1434" mass="160251">MGAGKPPGGFAAYPTLAQTQVAGRVPVQRNVWVARTDGVAVAVLTALCAFTRLYQIGKRAKVTWDESHFGKFGAYYINRTFYHDVHPPLAKMLIGLSEYLSGHNGTFGFKDDYPPYVNYTFMRCFTALFGIALVPLAYATCHQLNMTRRACLLAALFVLLDNGLCVMSRFVLLDEPLLFFTATSLCSVAGLQNVRHRAFSREWWCWLLLTGASLGMVSSCKWVGFLAVALVGLYTLEEFFAMYTSRMPAGPVVRHFAARALCLIVVPLAIYAACFRVHFAVLNRSGPGDAKMPPAFQARLRGSPLGHQPFAVAYSSQLTLRSQHAGSGLLHSHPHRYPGGSQQQQVTGYGHKDSNNDWVIVRPGRGGGNGTDGPIEPVRHGDTVQLVHKNTQGMLHSHRSHAAHVATGDYEVTVYGKPTWKDANSDWRVEVFSEQSTVSDGGLHAITTQFGLRHVATGCLLSAAGARLPEWGFRQTEVSCSRTLRAGAPSALWVVERHVNDRLPKEDLRSMVRSSFFRDMVQLNVEMARSNNALVPDRDKYNHLESSPWSWPFLIYPMRMLGSWNEGDIKYYEVGNPLLWWASACCCCAVLPLRILYHLARRQRRQPGLWAPGELRRFWDGAKLLWGGWALHYLPFFLMGRVTYIHHYLPALYFALLLLAFEIDDWCRRVPGSALPNAVAACWAAAALAVFCWFAPLTFGYAGPISALKHRQWLPTWNIYVDRFSIGAAAEAESAAATTAFDGVDRAIAVALTVLCLFTRLYRIGRRPVVSWDETHFGKFGAHYINGTFYHDVHPPLAKMLVGLGEFLSGHNGSFAYALGAKYPAHIGYTFQRGFLAVFGALIVPLAYRTCRFLGFGQAAATMAASFVLLDNALCVISRFILLDPPLLCFTAMALLGCAGLGAHRRRPFSGAWWRWLLFTGASLGMVASAKWVGLFAVALVGLQTIEELLAMYAGRSVPARAQAAHWAARTVCLMCLPAAIYVASFQLHFALLRSRGTGDFRMPSEFQALQRNSVVSRQPHSVGMGSHVTLRSHLPGFGLIHSNDSSRFPTGGGWVVAGIAGKQPDNWWQIVSTRTPENDTAARPAVAITDGGIVRLAHVSTRRWLRTGVVRPHNAHQNRRVFADGNATTPSVWDLWRVRIVDDSSPRATDRLYAVTTRFRLFSVATGCVLQATLEPLPAWGRRLSELICSSANATAAEGTLWNVEQVRDKRFKDADFRQLVKRRLLRDTLWINREMARSNNRLVPDPDHYKHTESSPWTWPLLLYPMRMVSWADSAVKYYEIGNPLLWWASTLCCLAYPLQLLYWLLRWRRGHSAWQPGELRRFWDSSKLLWGGWALHYLPFFLMGRVTYIHHYLPALYFALLLLAFEIQCLVRWYLPRGAMWPTAAAAIAAAAGVFLAFSPLTFGWDRPARELAHLAWLPTWNIVTDPNSAL</sequence>
<evidence type="ECO:0000256" key="9">
    <source>
        <dbReference type="ARBA" id="ARBA00022824"/>
    </source>
</evidence>
<evidence type="ECO:0000256" key="5">
    <source>
        <dbReference type="ARBA" id="ARBA00022676"/>
    </source>
</evidence>
<dbReference type="PANTHER" id="PTHR10050:SF46">
    <property type="entry name" value="PROTEIN O-MANNOSYL-TRANSFERASE 2"/>
    <property type="match status" value="1"/>
</dbReference>
<keyword evidence="11 14" id="KW-0472">Membrane</keyword>
<evidence type="ECO:0000256" key="6">
    <source>
        <dbReference type="ARBA" id="ARBA00022679"/>
    </source>
</evidence>
<comment type="catalytic activity">
    <reaction evidence="12">
        <text>a di-trans,poly-cis-dolichyl beta-D-mannosyl phosphate + L-threonyl-[protein] = 3-O-(alpha-D-mannosyl)-L-threonyl-[protein] + a di-trans,poly-cis-dolichyl phosphate + H(+)</text>
        <dbReference type="Rhea" id="RHEA:53396"/>
        <dbReference type="Rhea" id="RHEA-COMP:11060"/>
        <dbReference type="Rhea" id="RHEA-COMP:13547"/>
        <dbReference type="Rhea" id="RHEA-COMP:19498"/>
        <dbReference type="Rhea" id="RHEA-COMP:19501"/>
        <dbReference type="ChEBI" id="CHEBI:15378"/>
        <dbReference type="ChEBI" id="CHEBI:30013"/>
        <dbReference type="ChEBI" id="CHEBI:57683"/>
        <dbReference type="ChEBI" id="CHEBI:58211"/>
        <dbReference type="ChEBI" id="CHEBI:137323"/>
        <dbReference type="EC" id="2.4.1.109"/>
    </reaction>
</comment>
<feature type="domain" description="MIR" evidence="15">
    <location>
        <begin position="375"/>
        <end position="432"/>
    </location>
</feature>
<dbReference type="PROSITE" id="PS50919">
    <property type="entry name" value="MIR"/>
    <property type="match status" value="4"/>
</dbReference>
<comment type="similarity">
    <text evidence="3">Belongs to the glycosyltransferase 39 family.</text>
</comment>
<dbReference type="InterPro" id="IPR003342">
    <property type="entry name" value="ArnT-like_N"/>
</dbReference>
<evidence type="ECO:0000313" key="17">
    <source>
        <dbReference type="Proteomes" id="UP001140217"/>
    </source>
</evidence>
<evidence type="ECO:0000256" key="7">
    <source>
        <dbReference type="ARBA" id="ARBA00022692"/>
    </source>
</evidence>
<reference evidence="16" key="1">
    <citation type="submission" date="2022-07" db="EMBL/GenBank/DDBJ databases">
        <title>Phylogenomic reconstructions and comparative analyses of Kickxellomycotina fungi.</title>
        <authorList>
            <person name="Reynolds N.K."/>
            <person name="Stajich J.E."/>
            <person name="Barry K."/>
            <person name="Grigoriev I.V."/>
            <person name="Crous P."/>
            <person name="Smith M.E."/>
        </authorList>
    </citation>
    <scope>NUCLEOTIDE SEQUENCE</scope>
    <source>
        <strain evidence="16">NBRC 105414</strain>
    </source>
</reference>
<evidence type="ECO:0000256" key="8">
    <source>
        <dbReference type="ARBA" id="ARBA00022737"/>
    </source>
</evidence>
<feature type="transmembrane region" description="Helical" evidence="14">
    <location>
        <begin position="1358"/>
        <end position="1378"/>
    </location>
</feature>
<feature type="transmembrane region" description="Helical" evidence="14">
    <location>
        <begin position="150"/>
        <end position="171"/>
    </location>
</feature>
<dbReference type="SUPFAM" id="SSF82109">
    <property type="entry name" value="MIR domain"/>
    <property type="match status" value="2"/>
</dbReference>
<comment type="caution">
    <text evidence="16">The sequence shown here is derived from an EMBL/GenBank/DDBJ whole genome shotgun (WGS) entry which is preliminary data.</text>
</comment>
<feature type="transmembrane region" description="Helical" evidence="14">
    <location>
        <begin position="916"/>
        <end position="943"/>
    </location>
</feature>
<organism evidence="16 17">
    <name type="scientific">Coemansia javaensis</name>
    <dbReference type="NCBI Taxonomy" id="2761396"/>
    <lineage>
        <taxon>Eukaryota</taxon>
        <taxon>Fungi</taxon>
        <taxon>Fungi incertae sedis</taxon>
        <taxon>Zoopagomycota</taxon>
        <taxon>Kickxellomycotina</taxon>
        <taxon>Kickxellomycetes</taxon>
        <taxon>Kickxellales</taxon>
        <taxon>Kickxellaceae</taxon>
        <taxon>Coemansia</taxon>
    </lineage>
</organism>
<feature type="transmembrane region" description="Helical" evidence="14">
    <location>
        <begin position="644"/>
        <end position="663"/>
    </location>
</feature>
<keyword evidence="5 16" id="KW-0328">Glycosyltransferase</keyword>
<dbReference type="Pfam" id="PF16192">
    <property type="entry name" value="PMT_4TMC"/>
    <property type="match status" value="2"/>
</dbReference>
<evidence type="ECO:0000259" key="15">
    <source>
        <dbReference type="PROSITE" id="PS50919"/>
    </source>
</evidence>
<keyword evidence="9" id="KW-0256">Endoplasmic reticulum</keyword>
<keyword evidence="7 14" id="KW-0812">Transmembrane</keyword>
<dbReference type="PANTHER" id="PTHR10050">
    <property type="entry name" value="DOLICHYL-PHOSPHATE-MANNOSE--PROTEIN MANNOSYLTRANSFERASE"/>
    <property type="match status" value="1"/>
</dbReference>
<name>A0A9W8H9J2_9FUNG</name>
<dbReference type="InterPro" id="IPR036300">
    <property type="entry name" value="MIR_dom_sf"/>
</dbReference>
<dbReference type="Gene3D" id="2.80.10.50">
    <property type="match status" value="2"/>
</dbReference>
<keyword evidence="6 16" id="KW-0808">Transferase</keyword>
<feature type="transmembrane region" description="Helical" evidence="14">
    <location>
        <begin position="206"/>
        <end position="236"/>
    </location>
</feature>
<dbReference type="Pfam" id="PF02366">
    <property type="entry name" value="PMT"/>
    <property type="match status" value="2"/>
</dbReference>
<dbReference type="Proteomes" id="UP001140217">
    <property type="component" value="Unassembled WGS sequence"/>
</dbReference>
<comment type="pathway">
    <text evidence="2">Protein modification; protein glycosylation.</text>
</comment>
<dbReference type="InterPro" id="IPR016093">
    <property type="entry name" value="MIR_motif"/>
</dbReference>
<protein>
    <recommendedName>
        <fullName evidence="4">dolichyl-phosphate-mannose--protein mannosyltransferase</fullName>
        <ecNumber evidence="4">2.4.1.109</ecNumber>
    </recommendedName>
</protein>
<comment type="catalytic activity">
    <reaction evidence="13">
        <text>a di-trans,poly-cis-dolichyl beta-D-mannosyl phosphate + L-seryl-[protein] = 3-O-(alpha-D-mannosyl)-L-seryl-[protein] + a di-trans,poly-cis-dolichyl phosphate + H(+)</text>
        <dbReference type="Rhea" id="RHEA:17377"/>
        <dbReference type="Rhea" id="RHEA-COMP:9863"/>
        <dbReference type="Rhea" id="RHEA-COMP:13546"/>
        <dbReference type="Rhea" id="RHEA-COMP:19498"/>
        <dbReference type="Rhea" id="RHEA-COMP:19501"/>
        <dbReference type="ChEBI" id="CHEBI:15378"/>
        <dbReference type="ChEBI" id="CHEBI:29999"/>
        <dbReference type="ChEBI" id="CHEBI:57683"/>
        <dbReference type="ChEBI" id="CHEBI:58211"/>
        <dbReference type="ChEBI" id="CHEBI:137321"/>
        <dbReference type="EC" id="2.4.1.109"/>
    </reaction>
</comment>
<evidence type="ECO:0000256" key="3">
    <source>
        <dbReference type="ARBA" id="ARBA00007222"/>
    </source>
</evidence>
<evidence type="ECO:0000256" key="2">
    <source>
        <dbReference type="ARBA" id="ARBA00004922"/>
    </source>
</evidence>
<dbReference type="OrthoDB" id="292747at2759"/>
<evidence type="ECO:0000256" key="10">
    <source>
        <dbReference type="ARBA" id="ARBA00022989"/>
    </source>
</evidence>
<feature type="transmembrane region" description="Helical" evidence="14">
    <location>
        <begin position="675"/>
        <end position="696"/>
    </location>
</feature>
<proteinExistence type="inferred from homology"/>
<evidence type="ECO:0000256" key="11">
    <source>
        <dbReference type="ARBA" id="ARBA00023136"/>
    </source>
</evidence>
<feature type="transmembrane region" description="Helical" evidence="14">
    <location>
        <begin position="1384"/>
        <end position="1406"/>
    </location>
</feature>
<feature type="transmembrane region" description="Helical" evidence="14">
    <location>
        <begin position="578"/>
        <end position="597"/>
    </location>
</feature>
<dbReference type="InterPro" id="IPR027005">
    <property type="entry name" value="PMT-like"/>
</dbReference>
<feature type="domain" description="MIR" evidence="15">
    <location>
        <begin position="1086"/>
        <end position="1142"/>
    </location>
</feature>
<feature type="transmembrane region" description="Helical" evidence="14">
    <location>
        <begin position="829"/>
        <end position="848"/>
    </location>
</feature>
<evidence type="ECO:0000256" key="1">
    <source>
        <dbReference type="ARBA" id="ARBA00004477"/>
    </source>
</evidence>
<feature type="domain" description="MIR" evidence="15">
    <location>
        <begin position="441"/>
        <end position="498"/>
    </location>
</feature>
<keyword evidence="17" id="KW-1185">Reference proteome</keyword>
<evidence type="ECO:0000256" key="14">
    <source>
        <dbReference type="SAM" id="Phobius"/>
    </source>
</evidence>
<accession>A0A9W8H9J2</accession>
<dbReference type="GO" id="GO:0004169">
    <property type="term" value="F:dolichyl-phosphate-mannose-protein mannosyltransferase activity"/>
    <property type="evidence" value="ECO:0007669"/>
    <property type="project" value="UniProtKB-EC"/>
</dbReference>
<gene>
    <name evidence="16" type="primary">PMT2_2</name>
    <name evidence="16" type="ORF">H4R18_003747</name>
</gene>
<evidence type="ECO:0000256" key="12">
    <source>
        <dbReference type="ARBA" id="ARBA00045085"/>
    </source>
</evidence>
<dbReference type="SMART" id="SM00472">
    <property type="entry name" value="MIR"/>
    <property type="match status" value="5"/>
</dbReference>
<evidence type="ECO:0000256" key="13">
    <source>
        <dbReference type="ARBA" id="ARBA00045102"/>
    </source>
</evidence>
<feature type="transmembrane region" description="Helical" evidence="14">
    <location>
        <begin position="1287"/>
        <end position="1308"/>
    </location>
</feature>
<evidence type="ECO:0000313" key="16">
    <source>
        <dbReference type="EMBL" id="KAJ2779891.1"/>
    </source>
</evidence>
<dbReference type="EMBL" id="JANBUL010000158">
    <property type="protein sequence ID" value="KAJ2779891.1"/>
    <property type="molecule type" value="Genomic_DNA"/>
</dbReference>
<feature type="transmembrane region" description="Helical" evidence="14">
    <location>
        <begin position="256"/>
        <end position="275"/>
    </location>
</feature>
<keyword evidence="10 14" id="KW-1133">Transmembrane helix</keyword>
<dbReference type="EC" id="2.4.1.109" evidence="4"/>
<comment type="subcellular location">
    <subcellularLocation>
        <location evidence="1">Endoplasmic reticulum membrane</location>
        <topology evidence="1">Multi-pass membrane protein</topology>
    </subcellularLocation>
</comment>
<dbReference type="InterPro" id="IPR032421">
    <property type="entry name" value="PMT_4TMC"/>
</dbReference>
<feature type="transmembrane region" description="Helical" evidence="14">
    <location>
        <begin position="967"/>
        <end position="993"/>
    </location>
</feature>